<evidence type="ECO:0000313" key="2">
    <source>
        <dbReference type="Proteomes" id="UP001055072"/>
    </source>
</evidence>
<organism evidence="1 2">
    <name type="scientific">Irpex rosettiformis</name>
    <dbReference type="NCBI Taxonomy" id="378272"/>
    <lineage>
        <taxon>Eukaryota</taxon>
        <taxon>Fungi</taxon>
        <taxon>Dikarya</taxon>
        <taxon>Basidiomycota</taxon>
        <taxon>Agaricomycotina</taxon>
        <taxon>Agaricomycetes</taxon>
        <taxon>Polyporales</taxon>
        <taxon>Irpicaceae</taxon>
        <taxon>Irpex</taxon>
    </lineage>
</organism>
<comment type="caution">
    <text evidence="1">The sequence shown here is derived from an EMBL/GenBank/DDBJ whole genome shotgun (WGS) entry which is preliminary data.</text>
</comment>
<reference evidence="1" key="1">
    <citation type="journal article" date="2021" name="Environ. Microbiol.">
        <title>Gene family expansions and transcriptome signatures uncover fungal adaptations to wood decay.</title>
        <authorList>
            <person name="Hage H."/>
            <person name="Miyauchi S."/>
            <person name="Viragh M."/>
            <person name="Drula E."/>
            <person name="Min B."/>
            <person name="Chaduli D."/>
            <person name="Navarro D."/>
            <person name="Favel A."/>
            <person name="Norest M."/>
            <person name="Lesage-Meessen L."/>
            <person name="Balint B."/>
            <person name="Merenyi Z."/>
            <person name="de Eugenio L."/>
            <person name="Morin E."/>
            <person name="Martinez A.T."/>
            <person name="Baldrian P."/>
            <person name="Stursova M."/>
            <person name="Martinez M.J."/>
            <person name="Novotny C."/>
            <person name="Magnuson J.K."/>
            <person name="Spatafora J.W."/>
            <person name="Maurice S."/>
            <person name="Pangilinan J."/>
            <person name="Andreopoulos W."/>
            <person name="LaButti K."/>
            <person name="Hundley H."/>
            <person name="Na H."/>
            <person name="Kuo A."/>
            <person name="Barry K."/>
            <person name="Lipzen A."/>
            <person name="Henrissat B."/>
            <person name="Riley R."/>
            <person name="Ahrendt S."/>
            <person name="Nagy L.G."/>
            <person name="Grigoriev I.V."/>
            <person name="Martin F."/>
            <person name="Rosso M.N."/>
        </authorList>
    </citation>
    <scope>NUCLEOTIDE SEQUENCE</scope>
    <source>
        <strain evidence="1">CBS 384.51</strain>
    </source>
</reference>
<keyword evidence="2" id="KW-1185">Reference proteome</keyword>
<dbReference type="EMBL" id="MU274909">
    <property type="protein sequence ID" value="KAI0089969.1"/>
    <property type="molecule type" value="Genomic_DNA"/>
</dbReference>
<accession>A0ACB8U750</accession>
<evidence type="ECO:0000313" key="1">
    <source>
        <dbReference type="EMBL" id="KAI0089969.1"/>
    </source>
</evidence>
<gene>
    <name evidence="1" type="ORF">BDY19DRAFT_992910</name>
</gene>
<dbReference type="Proteomes" id="UP001055072">
    <property type="component" value="Unassembled WGS sequence"/>
</dbReference>
<proteinExistence type="predicted"/>
<name>A0ACB8U750_9APHY</name>
<protein>
    <submittedName>
        <fullName evidence="1">Kinase-like domain-containing protein</fullName>
    </submittedName>
</protein>
<sequence>MEGGSMLGSPPRLKLSDLELIKIVGKGAFGSVGVVKVKKGSPKHPWNISGAQMAIKIFRKDNLRERAPNVTRAKADAVREFLPNRERRNLSMLEWHPFIAGMYACLQDSKNLYLLTELGHLGSLKELIRDRGPLPTSVCRFYFANLVLALEFLHGNKLIHCDLKPENIVIGADGYLMICDLGISGFRDEKRNWNLVGTTEYTSPEALKGQVQEEIVESVDWWALACILYEMATAKLVFWNLEGELYGEVAQKQNMDLVRRIIACEWSWPTNMEIDPVLKNIVERMLHPDFEKRIGCIVPMLEQDEGPLKNEEIRAHRFVRKFPWKKMGRTGLVAPFAPTHVPDASEEEWHTHPLPQQKDVPGLVVVEPSHQIRTYKRERKKKIQGRQEYEE</sequence>